<comment type="caution">
    <text evidence="1">The sequence shown here is derived from an EMBL/GenBank/DDBJ whole genome shotgun (WGS) entry which is preliminary data.</text>
</comment>
<gene>
    <name evidence="1" type="ORF">Q604_UNBC02698G0001</name>
</gene>
<feature type="non-terminal residue" evidence="1">
    <location>
        <position position="32"/>
    </location>
</feature>
<accession>W1YLI6</accession>
<proteinExistence type="predicted"/>
<dbReference type="EMBL" id="AZMM01002698">
    <property type="protein sequence ID" value="ETJ43307.1"/>
    <property type="molecule type" value="Genomic_DNA"/>
</dbReference>
<dbReference type="AlphaFoldDB" id="W1YLI6"/>
<organism evidence="1">
    <name type="scientific">human gut metagenome</name>
    <dbReference type="NCBI Taxonomy" id="408170"/>
    <lineage>
        <taxon>unclassified sequences</taxon>
        <taxon>metagenomes</taxon>
        <taxon>organismal metagenomes</taxon>
    </lineage>
</organism>
<name>W1YLI6_9ZZZZ</name>
<sequence length="32" mass="3596">MKLSKKIHREKTIHPTVNLNGSAFFLQSPSDA</sequence>
<evidence type="ECO:0000313" key="1">
    <source>
        <dbReference type="EMBL" id="ETJ43307.1"/>
    </source>
</evidence>
<reference evidence="1" key="1">
    <citation type="submission" date="2013-12" db="EMBL/GenBank/DDBJ databases">
        <title>A Varibaculum cambriense genome reconstructed from a premature infant gut community with otherwise low bacterial novelty that shifts toward anaerobic metabolism during the third week of life.</title>
        <authorList>
            <person name="Brown C.T."/>
            <person name="Sharon I."/>
            <person name="Thomas B.C."/>
            <person name="Castelle C.J."/>
            <person name="Morowitz M.J."/>
            <person name="Banfield J.F."/>
        </authorList>
    </citation>
    <scope>NUCLEOTIDE SEQUENCE</scope>
</reference>
<protein>
    <submittedName>
        <fullName evidence="1">Uncharacterized protein</fullName>
    </submittedName>
</protein>